<sequence>MTLEHSSTEGLSLPPVTTSSDALQAGQFVPGEPVAGGGIGPAARTARKKPDNPLAQLPRGILFEAETFLAMSFVAIPFWQSAQRGLTPPPCITDEDNDASKRGANRPGGFFEPIDDDTLLANSLLFLIAGFETTASTLSSILHLMAQHPEEQDKARFASTDGDAFRIFIHYRPKGRQTIKDYYDEKKRQFHIRRNTISQSRNYVALFQVDITHRYLRYRTYHYLYHLRSVMVPPAGNSLLTLSLLYRPNSPLPRVHVLGPVREETHRKTVIVPPVGLPLPGFISPDTMRLFESKPKLSCNPPGSSAGCPNFTTSIAPICRVCHEGDHMECLMSLCKCSGNIGLLHVSCLEHWLNTQNVDDCEVCNHRFPTVAQATGIHQFFS</sequence>
<dbReference type="InterPro" id="IPR011016">
    <property type="entry name" value="Znf_RING-CH"/>
</dbReference>
<dbReference type="GO" id="GO:0016020">
    <property type="term" value="C:membrane"/>
    <property type="evidence" value="ECO:0007669"/>
    <property type="project" value="UniProtKB-SubCell"/>
</dbReference>
<dbReference type="GO" id="GO:0004497">
    <property type="term" value="F:monooxygenase activity"/>
    <property type="evidence" value="ECO:0007669"/>
    <property type="project" value="UniProtKB-KW"/>
</dbReference>
<keyword evidence="7" id="KW-0833">Ubl conjugation pathway</keyword>
<dbReference type="SUPFAM" id="SSF48264">
    <property type="entry name" value="Cytochrome P450"/>
    <property type="match status" value="1"/>
</dbReference>
<evidence type="ECO:0000256" key="1">
    <source>
        <dbReference type="ARBA" id="ARBA00004141"/>
    </source>
</evidence>
<keyword evidence="4" id="KW-0812">Transmembrane</keyword>
<dbReference type="GO" id="GO:0005506">
    <property type="term" value="F:iron ion binding"/>
    <property type="evidence" value="ECO:0007669"/>
    <property type="project" value="InterPro"/>
</dbReference>
<evidence type="ECO:0000256" key="11">
    <source>
        <dbReference type="ARBA" id="ARBA00023136"/>
    </source>
</evidence>
<comment type="subcellular location">
    <subcellularLocation>
        <location evidence="1">Membrane</location>
        <topology evidence="1">Multi-pass membrane protein</topology>
    </subcellularLocation>
</comment>
<evidence type="ECO:0000256" key="4">
    <source>
        <dbReference type="ARBA" id="ARBA00022692"/>
    </source>
</evidence>
<dbReference type="InterPro" id="IPR013083">
    <property type="entry name" value="Znf_RING/FYVE/PHD"/>
</dbReference>
<evidence type="ECO:0000313" key="15">
    <source>
        <dbReference type="Proteomes" id="UP000821866"/>
    </source>
</evidence>
<dbReference type="PROSITE" id="PS51292">
    <property type="entry name" value="ZF_RING_CH"/>
    <property type="match status" value="1"/>
</dbReference>
<evidence type="ECO:0000256" key="5">
    <source>
        <dbReference type="ARBA" id="ARBA00022723"/>
    </source>
</evidence>
<dbReference type="PANTHER" id="PTHR46065:SF3">
    <property type="entry name" value="FI20425P1"/>
    <property type="match status" value="1"/>
</dbReference>
<dbReference type="GO" id="GO:0004842">
    <property type="term" value="F:ubiquitin-protein transferase activity"/>
    <property type="evidence" value="ECO:0007669"/>
    <property type="project" value="TreeGrafter"/>
</dbReference>
<comment type="caution">
    <text evidence="14">The sequence shown here is derived from an EMBL/GenBank/DDBJ whole genome shotgun (WGS) entry which is preliminary data.</text>
</comment>
<evidence type="ECO:0000256" key="7">
    <source>
        <dbReference type="ARBA" id="ARBA00022786"/>
    </source>
</evidence>
<dbReference type="Proteomes" id="UP000821866">
    <property type="component" value="Unassembled WGS sequence"/>
</dbReference>
<dbReference type="PANTHER" id="PTHR46065">
    <property type="entry name" value="E3 UBIQUITIN-PROTEIN LIGASE MARCH 2/3 FAMILY MEMBER"/>
    <property type="match status" value="1"/>
</dbReference>
<dbReference type="VEuPathDB" id="VectorBase:LOC119161707"/>
<keyword evidence="10" id="KW-0503">Monooxygenase</keyword>
<organism evidence="14 15">
    <name type="scientific">Rhipicephalus microplus</name>
    <name type="common">Cattle tick</name>
    <name type="synonym">Boophilus microplus</name>
    <dbReference type="NCBI Taxonomy" id="6941"/>
    <lineage>
        <taxon>Eukaryota</taxon>
        <taxon>Metazoa</taxon>
        <taxon>Ecdysozoa</taxon>
        <taxon>Arthropoda</taxon>
        <taxon>Chelicerata</taxon>
        <taxon>Arachnida</taxon>
        <taxon>Acari</taxon>
        <taxon>Parasitiformes</taxon>
        <taxon>Ixodida</taxon>
        <taxon>Ixodoidea</taxon>
        <taxon>Ixodidae</taxon>
        <taxon>Rhipicephalinae</taxon>
        <taxon>Rhipicephalus</taxon>
        <taxon>Boophilus</taxon>
    </lineage>
</organism>
<feature type="domain" description="RING-CH-type" evidence="13">
    <location>
        <begin position="311"/>
        <end position="371"/>
    </location>
</feature>
<dbReference type="GO" id="GO:0016705">
    <property type="term" value="F:oxidoreductase activity, acting on paired donors, with incorporation or reduction of molecular oxygen"/>
    <property type="evidence" value="ECO:0007669"/>
    <property type="project" value="InterPro"/>
</dbReference>
<evidence type="ECO:0000256" key="8">
    <source>
        <dbReference type="ARBA" id="ARBA00022833"/>
    </source>
</evidence>
<evidence type="ECO:0000313" key="14">
    <source>
        <dbReference type="EMBL" id="KAH7944717.1"/>
    </source>
</evidence>
<gene>
    <name evidence="14" type="ORF">HPB51_028566</name>
</gene>
<dbReference type="AlphaFoldDB" id="A0A9J6CXG3"/>
<evidence type="ECO:0000256" key="2">
    <source>
        <dbReference type="ARBA" id="ARBA00010617"/>
    </source>
</evidence>
<keyword evidence="6" id="KW-0863">Zinc-finger</keyword>
<keyword evidence="10" id="KW-0560">Oxidoreductase</keyword>
<keyword evidence="15" id="KW-1185">Reference proteome</keyword>
<keyword evidence="3" id="KW-0808">Transferase</keyword>
<dbReference type="InterPro" id="IPR036396">
    <property type="entry name" value="Cyt_P450_sf"/>
</dbReference>
<keyword evidence="8" id="KW-0862">Zinc</keyword>
<dbReference type="Gene3D" id="1.10.630.10">
    <property type="entry name" value="Cytochrome P450"/>
    <property type="match status" value="1"/>
</dbReference>
<dbReference type="InterPro" id="IPR001128">
    <property type="entry name" value="Cyt_P450"/>
</dbReference>
<dbReference type="SUPFAM" id="SSF57850">
    <property type="entry name" value="RING/U-box"/>
    <property type="match status" value="1"/>
</dbReference>
<keyword evidence="11" id="KW-0472">Membrane</keyword>
<dbReference type="GO" id="GO:0016567">
    <property type="term" value="P:protein ubiquitination"/>
    <property type="evidence" value="ECO:0007669"/>
    <property type="project" value="TreeGrafter"/>
</dbReference>
<evidence type="ECO:0000256" key="12">
    <source>
        <dbReference type="SAM" id="MobiDB-lite"/>
    </source>
</evidence>
<protein>
    <recommendedName>
        <fullName evidence="13">RING-CH-type domain-containing protein</fullName>
    </recommendedName>
</protein>
<dbReference type="GO" id="GO:0020037">
    <property type="term" value="F:heme binding"/>
    <property type="evidence" value="ECO:0007669"/>
    <property type="project" value="InterPro"/>
</dbReference>
<keyword evidence="9" id="KW-1133">Transmembrane helix</keyword>
<dbReference type="EMBL" id="JABSTU010005367">
    <property type="protein sequence ID" value="KAH7944717.1"/>
    <property type="molecule type" value="Genomic_DNA"/>
</dbReference>
<reference evidence="14" key="2">
    <citation type="submission" date="2021-09" db="EMBL/GenBank/DDBJ databases">
        <authorList>
            <person name="Jia N."/>
            <person name="Wang J."/>
            <person name="Shi W."/>
            <person name="Du L."/>
            <person name="Sun Y."/>
            <person name="Zhan W."/>
            <person name="Jiang J."/>
            <person name="Wang Q."/>
            <person name="Zhang B."/>
            <person name="Ji P."/>
            <person name="Sakyi L.B."/>
            <person name="Cui X."/>
            <person name="Yuan T."/>
            <person name="Jiang B."/>
            <person name="Yang W."/>
            <person name="Lam T.T.-Y."/>
            <person name="Chang Q."/>
            <person name="Ding S."/>
            <person name="Wang X."/>
            <person name="Zhu J."/>
            <person name="Ruan X."/>
            <person name="Zhao L."/>
            <person name="Wei J."/>
            <person name="Que T."/>
            <person name="Du C."/>
            <person name="Cheng J."/>
            <person name="Dai P."/>
            <person name="Han X."/>
            <person name="Huang E."/>
            <person name="Gao Y."/>
            <person name="Liu J."/>
            <person name="Shao H."/>
            <person name="Ye R."/>
            <person name="Li L."/>
            <person name="Wei W."/>
            <person name="Wang X."/>
            <person name="Wang C."/>
            <person name="Huo Q."/>
            <person name="Li W."/>
            <person name="Guo W."/>
            <person name="Chen H."/>
            <person name="Chen S."/>
            <person name="Zhou L."/>
            <person name="Zhou L."/>
            <person name="Ni X."/>
            <person name="Tian J."/>
            <person name="Zhou Y."/>
            <person name="Sheng Y."/>
            <person name="Liu T."/>
            <person name="Pan Y."/>
            <person name="Xia L."/>
            <person name="Li J."/>
            <person name="Zhao F."/>
            <person name="Cao W."/>
        </authorList>
    </citation>
    <scope>NUCLEOTIDE SEQUENCE</scope>
    <source>
        <strain evidence="14">Rmic-2018</strain>
        <tissue evidence="14">Larvae</tissue>
    </source>
</reference>
<name>A0A9J6CXG3_RHIMP</name>
<dbReference type="GO" id="GO:0008270">
    <property type="term" value="F:zinc ion binding"/>
    <property type="evidence" value="ECO:0007669"/>
    <property type="project" value="UniProtKB-KW"/>
</dbReference>
<evidence type="ECO:0000256" key="10">
    <source>
        <dbReference type="ARBA" id="ARBA00023033"/>
    </source>
</evidence>
<dbReference type="Pfam" id="PF12906">
    <property type="entry name" value="RINGv"/>
    <property type="match status" value="1"/>
</dbReference>
<comment type="similarity">
    <text evidence="2">Belongs to the cytochrome P450 family.</text>
</comment>
<keyword evidence="5" id="KW-0479">Metal-binding</keyword>
<evidence type="ECO:0000256" key="9">
    <source>
        <dbReference type="ARBA" id="ARBA00022989"/>
    </source>
</evidence>
<dbReference type="Pfam" id="PF00067">
    <property type="entry name" value="p450"/>
    <property type="match status" value="1"/>
</dbReference>
<accession>A0A9J6CXG3</accession>
<dbReference type="Gene3D" id="3.30.40.10">
    <property type="entry name" value="Zinc/RING finger domain, C3HC4 (zinc finger)"/>
    <property type="match status" value="1"/>
</dbReference>
<evidence type="ECO:0000256" key="6">
    <source>
        <dbReference type="ARBA" id="ARBA00022771"/>
    </source>
</evidence>
<feature type="region of interest" description="Disordered" evidence="12">
    <location>
        <begin position="30"/>
        <end position="54"/>
    </location>
</feature>
<proteinExistence type="inferred from homology"/>
<evidence type="ECO:0000259" key="13">
    <source>
        <dbReference type="PROSITE" id="PS51292"/>
    </source>
</evidence>
<dbReference type="SMART" id="SM00744">
    <property type="entry name" value="RINGv"/>
    <property type="match status" value="1"/>
</dbReference>
<reference evidence="14" key="1">
    <citation type="journal article" date="2020" name="Cell">
        <title>Large-Scale Comparative Analyses of Tick Genomes Elucidate Their Genetic Diversity and Vector Capacities.</title>
        <authorList>
            <consortium name="Tick Genome and Microbiome Consortium (TIGMIC)"/>
            <person name="Jia N."/>
            <person name="Wang J."/>
            <person name="Shi W."/>
            <person name="Du L."/>
            <person name="Sun Y."/>
            <person name="Zhan W."/>
            <person name="Jiang J.F."/>
            <person name="Wang Q."/>
            <person name="Zhang B."/>
            <person name="Ji P."/>
            <person name="Bell-Sakyi L."/>
            <person name="Cui X.M."/>
            <person name="Yuan T.T."/>
            <person name="Jiang B.G."/>
            <person name="Yang W.F."/>
            <person name="Lam T.T."/>
            <person name="Chang Q.C."/>
            <person name="Ding S.J."/>
            <person name="Wang X.J."/>
            <person name="Zhu J.G."/>
            <person name="Ruan X.D."/>
            <person name="Zhao L."/>
            <person name="Wei J.T."/>
            <person name="Ye R.Z."/>
            <person name="Que T.C."/>
            <person name="Du C.H."/>
            <person name="Zhou Y.H."/>
            <person name="Cheng J.X."/>
            <person name="Dai P.F."/>
            <person name="Guo W.B."/>
            <person name="Han X.H."/>
            <person name="Huang E.J."/>
            <person name="Li L.F."/>
            <person name="Wei W."/>
            <person name="Gao Y.C."/>
            <person name="Liu J.Z."/>
            <person name="Shao H.Z."/>
            <person name="Wang X."/>
            <person name="Wang C.C."/>
            <person name="Yang T.C."/>
            <person name="Huo Q.B."/>
            <person name="Li W."/>
            <person name="Chen H.Y."/>
            <person name="Chen S.E."/>
            <person name="Zhou L.G."/>
            <person name="Ni X.B."/>
            <person name="Tian J.H."/>
            <person name="Sheng Y."/>
            <person name="Liu T."/>
            <person name="Pan Y.S."/>
            <person name="Xia L.Y."/>
            <person name="Li J."/>
            <person name="Zhao F."/>
            <person name="Cao W.C."/>
        </authorList>
    </citation>
    <scope>NUCLEOTIDE SEQUENCE</scope>
    <source>
        <strain evidence="14">Rmic-2018</strain>
    </source>
</reference>
<evidence type="ECO:0000256" key="3">
    <source>
        <dbReference type="ARBA" id="ARBA00022679"/>
    </source>
</evidence>